<evidence type="ECO:0000256" key="2">
    <source>
        <dbReference type="ARBA" id="ARBA00022475"/>
    </source>
</evidence>
<name>C7RNX7_ACCRE</name>
<keyword evidence="4 9" id="KW-1133">Transmembrane helix</keyword>
<accession>C7RNX7</accession>
<dbReference type="PANTHER" id="PTHR32089:SF112">
    <property type="entry name" value="LYSOZYME-LIKE PROTEIN-RELATED"/>
    <property type="match status" value="1"/>
</dbReference>
<organism evidence="11">
    <name type="scientific">Accumulibacter regalis</name>
    <dbReference type="NCBI Taxonomy" id="522306"/>
    <lineage>
        <taxon>Bacteria</taxon>
        <taxon>Pseudomonadati</taxon>
        <taxon>Pseudomonadota</taxon>
        <taxon>Betaproteobacteria</taxon>
        <taxon>Candidatus Accumulibacter</taxon>
    </lineage>
</organism>
<dbReference type="eggNOG" id="COG4564">
    <property type="taxonomic scope" value="Bacteria"/>
</dbReference>
<dbReference type="Gene3D" id="3.30.450.20">
    <property type="entry name" value="PAS domain"/>
    <property type="match status" value="1"/>
</dbReference>
<dbReference type="SMART" id="SM00283">
    <property type="entry name" value="MA"/>
    <property type="match status" value="1"/>
</dbReference>
<evidence type="ECO:0000256" key="3">
    <source>
        <dbReference type="ARBA" id="ARBA00022692"/>
    </source>
</evidence>
<comment type="subcellular location">
    <subcellularLocation>
        <location evidence="1">Cell membrane</location>
        <topology evidence="1">Multi-pass membrane protein</topology>
    </subcellularLocation>
</comment>
<dbReference type="SMART" id="SM01049">
    <property type="entry name" value="Cache_2"/>
    <property type="match status" value="1"/>
</dbReference>
<keyword evidence="5 9" id="KW-0472">Membrane</keyword>
<dbReference type="GO" id="GO:0005886">
    <property type="term" value="C:plasma membrane"/>
    <property type="evidence" value="ECO:0007669"/>
    <property type="project" value="UniProtKB-SubCell"/>
</dbReference>
<dbReference type="GO" id="GO:0004888">
    <property type="term" value="F:transmembrane signaling receptor activity"/>
    <property type="evidence" value="ECO:0007669"/>
    <property type="project" value="InterPro"/>
</dbReference>
<dbReference type="HOGENOM" id="CLU_000445_107_21_4"/>
<dbReference type="Pfam" id="PF17200">
    <property type="entry name" value="sCache_2"/>
    <property type="match status" value="1"/>
</dbReference>
<dbReference type="CDD" id="cd11386">
    <property type="entry name" value="MCP_signal"/>
    <property type="match status" value="1"/>
</dbReference>
<feature type="transmembrane region" description="Helical" evidence="9">
    <location>
        <begin position="14"/>
        <end position="34"/>
    </location>
</feature>
<dbReference type="InterPro" id="IPR004090">
    <property type="entry name" value="Chemotax_Me-accpt_rcpt"/>
</dbReference>
<evidence type="ECO:0000313" key="11">
    <source>
        <dbReference type="EMBL" id="ACV35459.1"/>
    </source>
</evidence>
<evidence type="ECO:0000256" key="5">
    <source>
        <dbReference type="ARBA" id="ARBA00023136"/>
    </source>
</evidence>
<dbReference type="Gene3D" id="1.10.287.950">
    <property type="entry name" value="Methyl-accepting chemotaxis protein"/>
    <property type="match status" value="1"/>
</dbReference>
<evidence type="ECO:0000256" key="7">
    <source>
        <dbReference type="ARBA" id="ARBA00029447"/>
    </source>
</evidence>
<dbReference type="AlphaFoldDB" id="C7RNX7"/>
<evidence type="ECO:0000256" key="4">
    <source>
        <dbReference type="ARBA" id="ARBA00022989"/>
    </source>
</evidence>
<dbReference type="InterPro" id="IPR004089">
    <property type="entry name" value="MCPsignal_dom"/>
</dbReference>
<dbReference type="eggNOG" id="COG0840">
    <property type="taxonomic scope" value="Bacteria"/>
</dbReference>
<dbReference type="EMBL" id="CP001715">
    <property type="protein sequence ID" value="ACV35459.1"/>
    <property type="molecule type" value="Genomic_DNA"/>
</dbReference>
<reference evidence="11" key="2">
    <citation type="submission" date="2009-09" db="EMBL/GenBank/DDBJ databases">
        <title>Complete sequence of chromosome of Candidatus Accumulibacter phosphatis clade IIA str. UW-1.</title>
        <authorList>
            <consortium name="US DOE Joint Genome Institute"/>
            <person name="Martin H.G."/>
            <person name="Ivanova N."/>
            <person name="Kunin V."/>
            <person name="Warnecke F."/>
            <person name="Barry K."/>
            <person name="He S."/>
            <person name="Salamov A."/>
            <person name="Szeto E."/>
            <person name="Dalin E."/>
            <person name="Pangilinan J.L."/>
            <person name="Lapidus A."/>
            <person name="Lowry S."/>
            <person name="Kyrpides N.C."/>
            <person name="McMahon K.D."/>
            <person name="Hugenholtz P."/>
        </authorList>
    </citation>
    <scope>NUCLEOTIDE SEQUENCE [LARGE SCALE GENOMIC DNA]</scope>
    <source>
        <strain evidence="11">UW-1</strain>
    </source>
</reference>
<evidence type="ECO:0000259" key="10">
    <source>
        <dbReference type="PROSITE" id="PS50111"/>
    </source>
</evidence>
<proteinExistence type="inferred from homology"/>
<dbReference type="FunFam" id="1.10.287.950:FF:000001">
    <property type="entry name" value="Methyl-accepting chemotaxis sensory transducer"/>
    <property type="match status" value="1"/>
</dbReference>
<protein>
    <submittedName>
        <fullName evidence="11">Methyl-accepting chemotaxis sensory transducer with Cache sensor</fullName>
    </submittedName>
</protein>
<sequence length="546" mass="58545" precursor="true">MIGLPRNMSLKTRLYALLISMLLGLFALGAYSVYELRQQMLGEKRLAIRAVVNSAIGVLQHQHELQQAGKLTQEEAQQLAKDSLRNSRFNAEDYLFIYDFAGTTMMHGTRPEREGKNTLETKDPTGKAYIKDWIDLLKRNGEASMDYAFAKPGSDKPIPKIAYAKVFAPWGWWVATGVYIEDVDAAFWENASKSIAFVAVAGVLLGILGWTINRSVQQQLGGEPALAAAQVEQFAQGDLTRSITSTSTAPGNLLGALATMQTRLQGVVHEINQGTAVLVKESGELSVAAEEISLAARNQAESSAATAASIEELTVSINEVSEIARTTEENSRQTADLASRGAQVVRLAAGEIESIAVAVADSTTRIHALVGRSQEIGTITQVIKEIADQTNLLALNAAIEAARAGEQGRGFAVVADEVRKLAERTTQATARISQMVSTIQGDTSETVQAMQSAEPKVRQGRELALQATGVLDEIERHAEDSLARARDVANATREQAIAATGIAGHVENIASMTEETDAATRNNAAAAQELKNVAASLQAAVAYFKV</sequence>
<keyword evidence="2" id="KW-1003">Cell membrane</keyword>
<reference evidence="11" key="1">
    <citation type="submission" date="2009-08" db="EMBL/GenBank/DDBJ databases">
        <authorList>
            <consortium name="US DOE Joint Genome Institute"/>
            <person name="Lucas S."/>
            <person name="Copeland A."/>
            <person name="Lapidus A."/>
            <person name="Glavina del Rio T."/>
            <person name="Dalin E."/>
            <person name="Tice H."/>
            <person name="Bruce D."/>
            <person name="Barry K."/>
            <person name="Pitluck S."/>
            <person name="Lowry S."/>
            <person name="Larimer F."/>
            <person name="Land M."/>
            <person name="Hauser L."/>
            <person name="Kyrpides N."/>
            <person name="Ivanova N."/>
            <person name="McMahon K.D."/>
            <person name="Hugenholtz P."/>
        </authorList>
    </citation>
    <scope>NUCLEOTIDE SEQUENCE</scope>
    <source>
        <strain evidence="11">UW-1</strain>
    </source>
</reference>
<dbReference type="PANTHER" id="PTHR32089">
    <property type="entry name" value="METHYL-ACCEPTING CHEMOTAXIS PROTEIN MCPB"/>
    <property type="match status" value="1"/>
</dbReference>
<dbReference type="GO" id="GO:0006935">
    <property type="term" value="P:chemotaxis"/>
    <property type="evidence" value="ECO:0007669"/>
    <property type="project" value="InterPro"/>
</dbReference>
<dbReference type="OrthoDB" id="8555762at2"/>
<dbReference type="SUPFAM" id="SSF58104">
    <property type="entry name" value="Methyl-accepting chemotaxis protein (MCP) signaling domain"/>
    <property type="match status" value="1"/>
</dbReference>
<dbReference type="Pfam" id="PF00015">
    <property type="entry name" value="MCPsignal"/>
    <property type="match status" value="1"/>
</dbReference>
<feature type="domain" description="Methyl-accepting transducer" evidence="10">
    <location>
        <begin position="274"/>
        <end position="510"/>
    </location>
</feature>
<gene>
    <name evidence="11" type="ordered locus">CAP2UW1_2166</name>
</gene>
<keyword evidence="6 8" id="KW-0807">Transducer</keyword>
<dbReference type="PRINTS" id="PR00260">
    <property type="entry name" value="CHEMTRNSDUCR"/>
</dbReference>
<comment type="similarity">
    <text evidence="7">Belongs to the methyl-accepting chemotaxis (MCP) protein family.</text>
</comment>
<dbReference type="GO" id="GO:0007165">
    <property type="term" value="P:signal transduction"/>
    <property type="evidence" value="ECO:0007669"/>
    <property type="project" value="UniProtKB-KW"/>
</dbReference>
<dbReference type="KEGG" id="app:CAP2UW1_2166"/>
<keyword evidence="3 9" id="KW-0812">Transmembrane</keyword>
<dbReference type="InterPro" id="IPR033480">
    <property type="entry name" value="sCache_2"/>
</dbReference>
<evidence type="ECO:0000256" key="1">
    <source>
        <dbReference type="ARBA" id="ARBA00004651"/>
    </source>
</evidence>
<dbReference type="PROSITE" id="PS50111">
    <property type="entry name" value="CHEMOTAXIS_TRANSDUC_2"/>
    <property type="match status" value="1"/>
</dbReference>
<evidence type="ECO:0000256" key="6">
    <source>
        <dbReference type="ARBA" id="ARBA00023224"/>
    </source>
</evidence>
<evidence type="ECO:0000256" key="9">
    <source>
        <dbReference type="SAM" id="Phobius"/>
    </source>
</evidence>
<evidence type="ECO:0000256" key="8">
    <source>
        <dbReference type="PROSITE-ProRule" id="PRU00284"/>
    </source>
</evidence>
<dbReference type="STRING" id="522306.CAP2UW1_2166"/>